<dbReference type="InterPro" id="IPR001753">
    <property type="entry name" value="Enoyl-CoA_hydra/iso"/>
</dbReference>
<dbReference type="GO" id="GO:0016836">
    <property type="term" value="F:hydro-lyase activity"/>
    <property type="evidence" value="ECO:0007669"/>
    <property type="project" value="UniProtKB-ARBA"/>
</dbReference>
<evidence type="ECO:0000256" key="3">
    <source>
        <dbReference type="RuleBase" id="RU003707"/>
    </source>
</evidence>
<dbReference type="RefSeq" id="WP_181732866.1">
    <property type="nucleotide sequence ID" value="NZ_JACEIR010000013.1"/>
</dbReference>
<dbReference type="InterPro" id="IPR018376">
    <property type="entry name" value="Enoyl-CoA_hyd/isom_CS"/>
</dbReference>
<dbReference type="Gene3D" id="3.90.226.10">
    <property type="entry name" value="2-enoyl-CoA Hydratase, Chain A, domain 1"/>
    <property type="match status" value="1"/>
</dbReference>
<protein>
    <submittedName>
        <fullName evidence="4">Enoyl-CoA hydratase/isomerase family protein</fullName>
    </submittedName>
</protein>
<comment type="caution">
    <text evidence="4">The sequence shown here is derived from an EMBL/GenBank/DDBJ whole genome shotgun (WGS) entry which is preliminary data.</text>
</comment>
<reference evidence="4 5" key="1">
    <citation type="submission" date="2020-12" db="EMBL/GenBank/DDBJ databases">
        <title>WGS of Thermoactinomyces spp.</title>
        <authorList>
            <person name="Cheng K."/>
        </authorList>
    </citation>
    <scope>NUCLEOTIDE SEQUENCE [LARGE SCALE GENOMIC DNA]</scope>
    <source>
        <strain evidence="5">CICC 10671\DSM 43846</strain>
    </source>
</reference>
<evidence type="ECO:0000313" key="5">
    <source>
        <dbReference type="Proteomes" id="UP000633619"/>
    </source>
</evidence>
<dbReference type="InterPro" id="IPR014748">
    <property type="entry name" value="Enoyl-CoA_hydra_C"/>
</dbReference>
<dbReference type="Proteomes" id="UP000633619">
    <property type="component" value="Unassembled WGS sequence"/>
</dbReference>
<dbReference type="InterPro" id="IPR029045">
    <property type="entry name" value="ClpP/crotonase-like_dom_sf"/>
</dbReference>
<proteinExistence type="inferred from homology"/>
<evidence type="ECO:0000256" key="2">
    <source>
        <dbReference type="ARBA" id="ARBA00023239"/>
    </source>
</evidence>
<keyword evidence="2" id="KW-0456">Lyase</keyword>
<dbReference type="GO" id="GO:0016853">
    <property type="term" value="F:isomerase activity"/>
    <property type="evidence" value="ECO:0007669"/>
    <property type="project" value="UniProtKB-KW"/>
</dbReference>
<evidence type="ECO:0000256" key="1">
    <source>
        <dbReference type="ARBA" id="ARBA00005254"/>
    </source>
</evidence>
<dbReference type="FunFam" id="1.10.12.10:FF:000001">
    <property type="entry name" value="Probable enoyl-CoA hydratase, mitochondrial"/>
    <property type="match status" value="1"/>
</dbReference>
<organism evidence="4 5">
    <name type="scientific">Thermoactinomyces intermedius</name>
    <dbReference type="NCBI Taxonomy" id="2024"/>
    <lineage>
        <taxon>Bacteria</taxon>
        <taxon>Bacillati</taxon>
        <taxon>Bacillota</taxon>
        <taxon>Bacilli</taxon>
        <taxon>Bacillales</taxon>
        <taxon>Thermoactinomycetaceae</taxon>
        <taxon>Thermoactinomyces</taxon>
    </lineage>
</organism>
<dbReference type="PROSITE" id="PS00166">
    <property type="entry name" value="ENOYL_COA_HYDRATASE"/>
    <property type="match status" value="1"/>
</dbReference>
<dbReference type="PANTHER" id="PTHR43802">
    <property type="entry name" value="ENOYL-COA HYDRATASE"/>
    <property type="match status" value="1"/>
</dbReference>
<dbReference type="AlphaFoldDB" id="A0A8I1DFK2"/>
<name>A0A8I1DFK2_THEIN</name>
<sequence>MEEKTVVLTIQDGVGLIRLNRPQVYNAINRQLAEELTATLRKVNEDPKVRAVVLTGEGKAFCSGQDLNDRSAIVTKGDEISLGESVRSRYNPLIQAIMDLKKPIIAAVNGVAAGAGCSLALACDLRVITPRTRFVEAFVRIGLAPDSGSSYFLPRLVGLGRALEIAMTGRDVEAEEAVRIGLANQLAEEDKLLDEAMALAKQLAQGPTVAIGLTKKAIYRGMETTIEEALEYEAVVQEQAGKTKDFLEGIQAFGEKRKPNYRGE</sequence>
<dbReference type="Pfam" id="PF00378">
    <property type="entry name" value="ECH_1"/>
    <property type="match status" value="1"/>
</dbReference>
<keyword evidence="5" id="KW-1185">Reference proteome</keyword>
<gene>
    <name evidence="4" type="ORF">I8U20_12850</name>
</gene>
<dbReference type="SUPFAM" id="SSF52096">
    <property type="entry name" value="ClpP/crotonase"/>
    <property type="match status" value="1"/>
</dbReference>
<dbReference type="CDD" id="cd06558">
    <property type="entry name" value="crotonase-like"/>
    <property type="match status" value="1"/>
</dbReference>
<dbReference type="EMBL" id="JAECVW010000011">
    <property type="protein sequence ID" value="MBH8596189.1"/>
    <property type="molecule type" value="Genomic_DNA"/>
</dbReference>
<dbReference type="PANTHER" id="PTHR43802:SF1">
    <property type="entry name" value="IP11341P-RELATED"/>
    <property type="match status" value="1"/>
</dbReference>
<comment type="similarity">
    <text evidence="1 3">Belongs to the enoyl-CoA hydratase/isomerase family.</text>
</comment>
<keyword evidence="4" id="KW-0413">Isomerase</keyword>
<accession>A0A8I1DFK2</accession>
<evidence type="ECO:0000313" key="4">
    <source>
        <dbReference type="EMBL" id="MBH8596189.1"/>
    </source>
</evidence>
<dbReference type="Gene3D" id="1.10.12.10">
    <property type="entry name" value="Lyase 2-enoyl-coa Hydratase, Chain A, domain 2"/>
    <property type="match status" value="1"/>
</dbReference>